<evidence type="ECO:0000256" key="13">
    <source>
        <dbReference type="SAM" id="SignalP"/>
    </source>
</evidence>
<evidence type="ECO:0000256" key="11">
    <source>
        <dbReference type="ARBA" id="ARBA00023237"/>
    </source>
</evidence>
<dbReference type="Gene3D" id="2.50.20.10">
    <property type="entry name" value="Lipoprotein localisation LolA/LolB/LppX"/>
    <property type="match status" value="1"/>
</dbReference>
<evidence type="ECO:0000256" key="5">
    <source>
        <dbReference type="ARBA" id="ARBA00022448"/>
    </source>
</evidence>
<evidence type="ECO:0000256" key="7">
    <source>
        <dbReference type="ARBA" id="ARBA00022927"/>
    </source>
</evidence>
<dbReference type="SUPFAM" id="SSF89392">
    <property type="entry name" value="Prokaryotic lipoproteins and lipoprotein localization factors"/>
    <property type="match status" value="1"/>
</dbReference>
<reference evidence="14" key="1">
    <citation type="submission" date="2020-08" db="EMBL/GenBank/DDBJ databases">
        <title>Novel species isolated from subtropical streams in China.</title>
        <authorList>
            <person name="Lu H."/>
        </authorList>
    </citation>
    <scope>NUCLEOTIDE SEQUENCE</scope>
    <source>
        <strain evidence="14">KACC 12607</strain>
    </source>
</reference>
<evidence type="ECO:0000256" key="9">
    <source>
        <dbReference type="ARBA" id="ARBA00023139"/>
    </source>
</evidence>
<keyword evidence="9" id="KW-0564">Palmitate</keyword>
<comment type="similarity">
    <text evidence="2">Belongs to the LolB family.</text>
</comment>
<comment type="subcellular location">
    <subcellularLocation>
        <location evidence="1">Cell outer membrane</location>
        <topology evidence="1">Lipid-anchor</topology>
    </subcellularLocation>
</comment>
<dbReference type="InterPro" id="IPR004565">
    <property type="entry name" value="OM_lipoprot_LolB"/>
</dbReference>
<gene>
    <name evidence="14" type="primary">lolB</name>
    <name evidence="14" type="ORF">H8K32_03795</name>
</gene>
<evidence type="ECO:0000256" key="10">
    <source>
        <dbReference type="ARBA" id="ARBA00023186"/>
    </source>
</evidence>
<evidence type="ECO:0000313" key="14">
    <source>
        <dbReference type="EMBL" id="MBC3861213.1"/>
    </source>
</evidence>
<comment type="caution">
    <text evidence="14">The sequence shown here is derived from an EMBL/GenBank/DDBJ whole genome shotgun (WGS) entry which is preliminary data.</text>
</comment>
<dbReference type="Proteomes" id="UP000634011">
    <property type="component" value="Unassembled WGS sequence"/>
</dbReference>
<evidence type="ECO:0000256" key="1">
    <source>
        <dbReference type="ARBA" id="ARBA00004459"/>
    </source>
</evidence>
<evidence type="ECO:0000256" key="2">
    <source>
        <dbReference type="ARBA" id="ARBA00009696"/>
    </source>
</evidence>
<keyword evidence="7" id="KW-0653">Protein transport</keyword>
<accession>A0A923HF33</accession>
<dbReference type="InterPro" id="IPR029046">
    <property type="entry name" value="LolA/LolB/LppX"/>
</dbReference>
<dbReference type="CDD" id="cd16326">
    <property type="entry name" value="LolB"/>
    <property type="match status" value="1"/>
</dbReference>
<organism evidence="14 15">
    <name type="scientific">Undibacterium jejuense</name>
    <dbReference type="NCBI Taxonomy" id="1344949"/>
    <lineage>
        <taxon>Bacteria</taxon>
        <taxon>Pseudomonadati</taxon>
        <taxon>Pseudomonadota</taxon>
        <taxon>Betaproteobacteria</taxon>
        <taxon>Burkholderiales</taxon>
        <taxon>Oxalobacteraceae</taxon>
        <taxon>Undibacterium</taxon>
    </lineage>
</organism>
<dbReference type="Pfam" id="PF03550">
    <property type="entry name" value="LolB"/>
    <property type="match status" value="1"/>
</dbReference>
<proteinExistence type="inferred from homology"/>
<evidence type="ECO:0000256" key="12">
    <source>
        <dbReference type="ARBA" id="ARBA00023288"/>
    </source>
</evidence>
<keyword evidence="10" id="KW-0143">Chaperone</keyword>
<evidence type="ECO:0000256" key="8">
    <source>
        <dbReference type="ARBA" id="ARBA00023136"/>
    </source>
</evidence>
<evidence type="ECO:0000256" key="4">
    <source>
        <dbReference type="ARBA" id="ARBA00016202"/>
    </source>
</evidence>
<keyword evidence="6 13" id="KW-0732">Signal</keyword>
<name>A0A923HF33_9BURK</name>
<dbReference type="EMBL" id="JACOFV010000002">
    <property type="protein sequence ID" value="MBC3861213.1"/>
    <property type="molecule type" value="Genomic_DNA"/>
</dbReference>
<feature type="chain" id="PRO_5036964995" description="Outer-membrane lipoprotein LolB" evidence="13">
    <location>
        <begin position="26"/>
        <end position="206"/>
    </location>
</feature>
<keyword evidence="5" id="KW-0813">Transport</keyword>
<protein>
    <recommendedName>
        <fullName evidence="4">Outer-membrane lipoprotein LolB</fullName>
    </recommendedName>
</protein>
<dbReference type="AlphaFoldDB" id="A0A923HF33"/>
<sequence>MIFKYSRWLTLSVMFASVILCSACASIGMQQGQNSVNATSFDSRTYQDNIQLSGKISVRYEKDNKLQQLPGSFEWEQSGQHLRINLLSPLGQTLARITLDDNRAILEQEGQSPRYAQNLDQLLQESLGWSLPVAGMRDWLQGFIPQENGQRQALIRVDQTLQNSGWTLRYASWQDHTDLPKRIEISRYTQQAGNVSISIFIQAPNP</sequence>
<evidence type="ECO:0000256" key="3">
    <source>
        <dbReference type="ARBA" id="ARBA00011245"/>
    </source>
</evidence>
<dbReference type="RefSeq" id="WP_186911145.1">
    <property type="nucleotide sequence ID" value="NZ_JACOFV010000002.1"/>
</dbReference>
<keyword evidence="11" id="KW-0998">Cell outer membrane</keyword>
<keyword evidence="8" id="KW-0472">Membrane</keyword>
<dbReference type="GO" id="GO:0015031">
    <property type="term" value="P:protein transport"/>
    <property type="evidence" value="ECO:0007669"/>
    <property type="project" value="UniProtKB-KW"/>
</dbReference>
<comment type="subunit">
    <text evidence="3">Monomer.</text>
</comment>
<dbReference type="NCBIfam" id="TIGR00548">
    <property type="entry name" value="lolB"/>
    <property type="match status" value="1"/>
</dbReference>
<dbReference type="GO" id="GO:0009279">
    <property type="term" value="C:cell outer membrane"/>
    <property type="evidence" value="ECO:0007669"/>
    <property type="project" value="UniProtKB-SubCell"/>
</dbReference>
<keyword evidence="15" id="KW-1185">Reference proteome</keyword>
<evidence type="ECO:0000256" key="6">
    <source>
        <dbReference type="ARBA" id="ARBA00022729"/>
    </source>
</evidence>
<feature type="signal peptide" evidence="13">
    <location>
        <begin position="1"/>
        <end position="25"/>
    </location>
</feature>
<evidence type="ECO:0000313" key="15">
    <source>
        <dbReference type="Proteomes" id="UP000634011"/>
    </source>
</evidence>
<keyword evidence="12 14" id="KW-0449">Lipoprotein</keyword>